<keyword evidence="2" id="KW-0812">Transmembrane</keyword>
<keyword evidence="2" id="KW-1133">Transmembrane helix</keyword>
<evidence type="ECO:0000256" key="1">
    <source>
        <dbReference type="SAM" id="MobiDB-lite"/>
    </source>
</evidence>
<proteinExistence type="predicted"/>
<gene>
    <name evidence="3" type="ORF">GSOID_T00018355001</name>
</gene>
<dbReference type="EMBL" id="FN654277">
    <property type="protein sequence ID" value="CBY30485.1"/>
    <property type="molecule type" value="Genomic_DNA"/>
</dbReference>
<name>E4Y487_OIKDI</name>
<sequence>MNLQENSDGERKGWEKNQKQEKNATQKKDNYCNTSAKAKPAFSALIGLGGRRPSASSTSSALSTISALRGYINALLTRIIIILMIITSYVFTK</sequence>
<organism evidence="3">
    <name type="scientific">Oikopleura dioica</name>
    <name type="common">Tunicate</name>
    <dbReference type="NCBI Taxonomy" id="34765"/>
    <lineage>
        <taxon>Eukaryota</taxon>
        <taxon>Metazoa</taxon>
        <taxon>Chordata</taxon>
        <taxon>Tunicata</taxon>
        <taxon>Appendicularia</taxon>
        <taxon>Copelata</taxon>
        <taxon>Oikopleuridae</taxon>
        <taxon>Oikopleura</taxon>
    </lineage>
</organism>
<protein>
    <submittedName>
        <fullName evidence="3">Uncharacterized protein</fullName>
    </submittedName>
</protein>
<reference evidence="3" key="1">
    <citation type="journal article" date="2010" name="Science">
        <title>Plasticity of animal genome architecture unmasked by rapid evolution of a pelagic tunicate.</title>
        <authorList>
            <person name="Denoeud F."/>
            <person name="Henriet S."/>
            <person name="Mungpakdee S."/>
            <person name="Aury J.M."/>
            <person name="Da Silva C."/>
            <person name="Brinkmann H."/>
            <person name="Mikhaleva J."/>
            <person name="Olsen L.C."/>
            <person name="Jubin C."/>
            <person name="Canestro C."/>
            <person name="Bouquet J.M."/>
            <person name="Danks G."/>
            <person name="Poulain J."/>
            <person name="Campsteijn C."/>
            <person name="Adamski M."/>
            <person name="Cross I."/>
            <person name="Yadetie F."/>
            <person name="Muffato M."/>
            <person name="Louis A."/>
            <person name="Butcher S."/>
            <person name="Tsagkogeorga G."/>
            <person name="Konrad A."/>
            <person name="Singh S."/>
            <person name="Jensen M.F."/>
            <person name="Cong E.H."/>
            <person name="Eikeseth-Otteraa H."/>
            <person name="Noel B."/>
            <person name="Anthouard V."/>
            <person name="Porcel B.M."/>
            <person name="Kachouri-Lafond R."/>
            <person name="Nishino A."/>
            <person name="Ugolini M."/>
            <person name="Chourrout P."/>
            <person name="Nishida H."/>
            <person name="Aasland R."/>
            <person name="Huzurbazar S."/>
            <person name="Westhof E."/>
            <person name="Delsuc F."/>
            <person name="Lehrach H."/>
            <person name="Reinhardt R."/>
            <person name="Weissenbach J."/>
            <person name="Roy S.W."/>
            <person name="Artiguenave F."/>
            <person name="Postlethwait J.H."/>
            <person name="Manak J.R."/>
            <person name="Thompson E.M."/>
            <person name="Jaillon O."/>
            <person name="Du Pasquier L."/>
            <person name="Boudinot P."/>
            <person name="Liberles D.A."/>
            <person name="Volff J.N."/>
            <person name="Philippe H."/>
            <person name="Lenhard B."/>
            <person name="Roest Crollius H."/>
            <person name="Wincker P."/>
            <person name="Chourrout D."/>
        </authorList>
    </citation>
    <scope>NUCLEOTIDE SEQUENCE [LARGE SCALE GENOMIC DNA]</scope>
</reference>
<keyword evidence="2" id="KW-0472">Membrane</keyword>
<evidence type="ECO:0000313" key="3">
    <source>
        <dbReference type="EMBL" id="CBY30485.1"/>
    </source>
</evidence>
<evidence type="ECO:0000256" key="2">
    <source>
        <dbReference type="SAM" id="Phobius"/>
    </source>
</evidence>
<dbReference type="Proteomes" id="UP000011014">
    <property type="component" value="Unassembled WGS sequence"/>
</dbReference>
<dbReference type="AlphaFoldDB" id="E4Y487"/>
<feature type="transmembrane region" description="Helical" evidence="2">
    <location>
        <begin position="71"/>
        <end position="91"/>
    </location>
</feature>
<accession>E4Y487</accession>
<feature type="region of interest" description="Disordered" evidence="1">
    <location>
        <begin position="1"/>
        <end position="32"/>
    </location>
</feature>
<feature type="compositionally biased region" description="Basic and acidic residues" evidence="1">
    <location>
        <begin position="8"/>
        <end position="30"/>
    </location>
</feature>